<accession>A0A9P6UPM3</accession>
<name>A0A9P6UPM3_9FUNG</name>
<keyword evidence="2" id="KW-0732">Signal</keyword>
<dbReference type="AlphaFoldDB" id="A0A9P6UPM3"/>
<dbReference type="Proteomes" id="UP000823405">
    <property type="component" value="Unassembled WGS sequence"/>
</dbReference>
<feature type="compositionally biased region" description="Basic and acidic residues" evidence="1">
    <location>
        <begin position="60"/>
        <end position="81"/>
    </location>
</feature>
<evidence type="ECO:0000256" key="1">
    <source>
        <dbReference type="SAM" id="MobiDB-lite"/>
    </source>
</evidence>
<feature type="compositionally biased region" description="Polar residues" evidence="1">
    <location>
        <begin position="100"/>
        <end position="109"/>
    </location>
</feature>
<comment type="caution">
    <text evidence="3">The sequence shown here is derived from an EMBL/GenBank/DDBJ whole genome shotgun (WGS) entry which is preliminary data.</text>
</comment>
<sequence length="128" mass="14243">MKFTLAVMAVVAAIISIASSAPITANTNNNSGDLTLRADAQPQGIRRQTHNIPEQPQPVQKRDDRDFDSIVNNSKDRESEIAYKFPIGEPCTMKPRDGSDSYTSDNNDLSPAMWCPPQTLHPEPNYWI</sequence>
<evidence type="ECO:0000313" key="3">
    <source>
        <dbReference type="EMBL" id="KAG0314100.1"/>
    </source>
</evidence>
<reference evidence="3" key="1">
    <citation type="journal article" date="2020" name="Fungal Divers.">
        <title>Resolving the Mortierellaceae phylogeny through synthesis of multi-gene phylogenetics and phylogenomics.</title>
        <authorList>
            <person name="Vandepol N."/>
            <person name="Liber J."/>
            <person name="Desiro A."/>
            <person name="Na H."/>
            <person name="Kennedy M."/>
            <person name="Barry K."/>
            <person name="Grigoriev I.V."/>
            <person name="Miller A.N."/>
            <person name="O'Donnell K."/>
            <person name="Stajich J.E."/>
            <person name="Bonito G."/>
        </authorList>
    </citation>
    <scope>NUCLEOTIDE SEQUENCE</scope>
    <source>
        <strain evidence="3">NVP60</strain>
    </source>
</reference>
<dbReference type="EMBL" id="JAAAIN010000468">
    <property type="protein sequence ID" value="KAG0314100.1"/>
    <property type="molecule type" value="Genomic_DNA"/>
</dbReference>
<organism evidence="3 4">
    <name type="scientific">Linnemannia gamsii</name>
    <dbReference type="NCBI Taxonomy" id="64522"/>
    <lineage>
        <taxon>Eukaryota</taxon>
        <taxon>Fungi</taxon>
        <taxon>Fungi incertae sedis</taxon>
        <taxon>Mucoromycota</taxon>
        <taxon>Mortierellomycotina</taxon>
        <taxon>Mortierellomycetes</taxon>
        <taxon>Mortierellales</taxon>
        <taxon>Mortierellaceae</taxon>
        <taxon>Linnemannia</taxon>
    </lineage>
</organism>
<protein>
    <submittedName>
        <fullName evidence="3">Uncharacterized protein</fullName>
    </submittedName>
</protein>
<evidence type="ECO:0000313" key="4">
    <source>
        <dbReference type="Proteomes" id="UP000823405"/>
    </source>
</evidence>
<gene>
    <name evidence="3" type="ORF">BGZ97_009621</name>
</gene>
<feature type="compositionally biased region" description="Polar residues" evidence="1">
    <location>
        <begin position="23"/>
        <end position="33"/>
    </location>
</feature>
<dbReference type="OrthoDB" id="10448794at2759"/>
<feature type="chain" id="PRO_5040288408" evidence="2">
    <location>
        <begin position="21"/>
        <end position="128"/>
    </location>
</feature>
<feature type="region of interest" description="Disordered" evidence="1">
    <location>
        <begin position="23"/>
        <end position="128"/>
    </location>
</feature>
<feature type="signal peptide" evidence="2">
    <location>
        <begin position="1"/>
        <end position="20"/>
    </location>
</feature>
<evidence type="ECO:0000256" key="2">
    <source>
        <dbReference type="SAM" id="SignalP"/>
    </source>
</evidence>
<proteinExistence type="predicted"/>
<keyword evidence="4" id="KW-1185">Reference proteome</keyword>